<dbReference type="AlphaFoldDB" id="A0A848BXA0"/>
<name>A0A848BXA0_9FIRM</name>
<dbReference type="EMBL" id="JBIEKR010000015">
    <property type="protein sequence ID" value="MFG6274178.1"/>
    <property type="molecule type" value="Genomic_DNA"/>
</dbReference>
<protein>
    <submittedName>
        <fullName evidence="2">Uncharacterized protein</fullName>
    </submittedName>
</protein>
<evidence type="ECO:0000313" key="3">
    <source>
        <dbReference type="Proteomes" id="UP000591071"/>
    </source>
</evidence>
<gene>
    <name evidence="1" type="ORF">ACGTZG_13385</name>
    <name evidence="2" type="ORF">HF872_12515</name>
</gene>
<dbReference type="OrthoDB" id="9777242at2"/>
<comment type="caution">
    <text evidence="2">The sequence shown here is derived from an EMBL/GenBank/DDBJ whole genome shotgun (WGS) entry which is preliminary data.</text>
</comment>
<dbReference type="Proteomes" id="UP001605989">
    <property type="component" value="Unassembled WGS sequence"/>
</dbReference>
<sequence length="196" mass="22391">MSKFLGPVHFWLYHKIQFQESLIDALISCAVQKGWNDEDLTRFSCPDRRQLDEIIDETNIHGWLQTRIQDAETRYASLVLYLAGSDETRLKVLEQAAGDFGAAQNLQAATAPEAFHRLDDLLLDGMPCDQINRVSHSSDDVITWIQSADIHSDYWQGHGQWYYLLRQALIAGLLSHTDYSFLHKEDGSFHIVKKAA</sequence>
<proteinExistence type="predicted"/>
<reference evidence="2 3" key="1">
    <citation type="submission" date="2020-04" db="EMBL/GenBank/DDBJ databases">
        <authorList>
            <person name="Hitch T.C.A."/>
            <person name="Wylensek D."/>
            <person name="Clavel T."/>
        </authorList>
    </citation>
    <scope>NUCLEOTIDE SEQUENCE [LARGE SCALE GENOMIC DNA]</scope>
    <source>
        <strain evidence="2 3">Oil-RF-744-FAT-WT-6-1</strain>
    </source>
</reference>
<evidence type="ECO:0000313" key="2">
    <source>
        <dbReference type="EMBL" id="NME29428.1"/>
    </source>
</evidence>
<dbReference type="KEGG" id="mhw:ACT01_01080"/>
<dbReference type="RefSeq" id="WP_113855082.1">
    <property type="nucleotide sequence ID" value="NZ_CP011940.1"/>
</dbReference>
<organism evidence="2 3">
    <name type="scientific">Megasphaera hexanoica</name>
    <dbReference type="NCBI Taxonomy" id="1675036"/>
    <lineage>
        <taxon>Bacteria</taxon>
        <taxon>Bacillati</taxon>
        <taxon>Bacillota</taxon>
        <taxon>Negativicutes</taxon>
        <taxon>Veillonellales</taxon>
        <taxon>Veillonellaceae</taxon>
        <taxon>Megasphaera</taxon>
    </lineage>
</organism>
<keyword evidence="4" id="KW-1185">Reference proteome</keyword>
<dbReference type="Proteomes" id="UP000591071">
    <property type="component" value="Unassembled WGS sequence"/>
</dbReference>
<dbReference type="EMBL" id="JABAFG010000035">
    <property type="protein sequence ID" value="NME29428.1"/>
    <property type="molecule type" value="Genomic_DNA"/>
</dbReference>
<reference evidence="1 4" key="2">
    <citation type="submission" date="2024-10" db="EMBL/GenBank/DDBJ databases">
        <authorList>
            <person name="Sang B.-I."/>
            <person name="Prabhaharan D."/>
        </authorList>
    </citation>
    <scope>NUCLEOTIDE SEQUENCE [LARGE SCALE GENOMIC DNA]</scope>
    <source>
        <strain evidence="1 4">MH</strain>
    </source>
</reference>
<accession>A0A848BXA0</accession>
<evidence type="ECO:0000313" key="4">
    <source>
        <dbReference type="Proteomes" id="UP001605989"/>
    </source>
</evidence>
<evidence type="ECO:0000313" key="1">
    <source>
        <dbReference type="EMBL" id="MFG6274178.1"/>
    </source>
</evidence>